<gene>
    <name evidence="2" type="ORF">SISNIDRAFT_488172</name>
</gene>
<accession>A0A164RIX8</accession>
<proteinExistence type="predicted"/>
<dbReference type="Proteomes" id="UP000076722">
    <property type="component" value="Unassembled WGS sequence"/>
</dbReference>
<feature type="region of interest" description="Disordered" evidence="1">
    <location>
        <begin position="29"/>
        <end position="111"/>
    </location>
</feature>
<feature type="compositionally biased region" description="Polar residues" evidence="1">
    <location>
        <begin position="256"/>
        <end position="265"/>
    </location>
</feature>
<feature type="region of interest" description="Disordered" evidence="1">
    <location>
        <begin position="255"/>
        <end position="277"/>
    </location>
</feature>
<feature type="region of interest" description="Disordered" evidence="1">
    <location>
        <begin position="145"/>
        <end position="225"/>
    </location>
</feature>
<name>A0A164RIX8_9AGAM</name>
<organism evidence="2 3">
    <name type="scientific">Sistotremastrum niveocremeum HHB9708</name>
    <dbReference type="NCBI Taxonomy" id="1314777"/>
    <lineage>
        <taxon>Eukaryota</taxon>
        <taxon>Fungi</taxon>
        <taxon>Dikarya</taxon>
        <taxon>Basidiomycota</taxon>
        <taxon>Agaricomycotina</taxon>
        <taxon>Agaricomycetes</taxon>
        <taxon>Sistotremastrales</taxon>
        <taxon>Sistotremastraceae</taxon>
        <taxon>Sertulicium</taxon>
        <taxon>Sertulicium niveocremeum</taxon>
    </lineage>
</organism>
<evidence type="ECO:0000313" key="2">
    <source>
        <dbReference type="EMBL" id="KZS90598.1"/>
    </source>
</evidence>
<dbReference type="EMBL" id="KV419420">
    <property type="protein sequence ID" value="KZS90598.1"/>
    <property type="molecule type" value="Genomic_DNA"/>
</dbReference>
<feature type="compositionally biased region" description="Low complexity" evidence="1">
    <location>
        <begin position="46"/>
        <end position="75"/>
    </location>
</feature>
<evidence type="ECO:0000256" key="1">
    <source>
        <dbReference type="SAM" id="MobiDB-lite"/>
    </source>
</evidence>
<feature type="compositionally biased region" description="Polar residues" evidence="1">
    <location>
        <begin position="80"/>
        <end position="111"/>
    </location>
</feature>
<protein>
    <submittedName>
        <fullName evidence="2">Uncharacterized protein</fullName>
    </submittedName>
</protein>
<feature type="region of interest" description="Disordered" evidence="1">
    <location>
        <begin position="452"/>
        <end position="475"/>
    </location>
</feature>
<feature type="region of interest" description="Disordered" evidence="1">
    <location>
        <begin position="1"/>
        <end position="20"/>
    </location>
</feature>
<evidence type="ECO:0000313" key="3">
    <source>
        <dbReference type="Proteomes" id="UP000076722"/>
    </source>
</evidence>
<sequence>MDAESQADSDNEPAVSKRDILLRRAAHLRNRRVNARGSSPPAQRVLSSYSKSDSSHLLSEEGSASPGSASHALPARIQDPVQSFTPGEVEQTSPSISPYRQNSLPAQGATFTSRSIALAHLENRQSTHEDHRFEEVPEDYMEIVDQDTRMGEGSGSDDDTERGDRMNTSSDNEISDESGSESGGVSGDESDDESVDGEQEDDIAERSADENDDMDLSDMDLDSHSNSRQLGMLEKILLSGHRNTEILKKIAKSLKASDNYSSPPRNGSRGRGNHNWRSWKRRPIRRDRVTLDLQKTIRLYLQALENRSDDPNEFLDQPSKSDVRAFHKGRNPGPTESRFRIHYGGTPCSPWNLEARKIFHKLFLKDYSEEPEWNFDSVKASFYSHIRSRRILYRKLNTKKSPEEQAIRRQKELKYTRRRTRRINLWNLRIAQVQSRSDLAAAEEVLVRLGAQGMSSDESDDESRHASDDEDQNPTFFIRRRTDRAEWITKLLRLLDKMHHEQRYPPGFERTRGGPPRTRKFSATLISKTRPMVGQPKNYYHSQFLAFLDEHDRASLAIRPSRQLELPRRYME</sequence>
<dbReference type="STRING" id="1314777.A0A164RIX8"/>
<feature type="region of interest" description="Disordered" evidence="1">
    <location>
        <begin position="310"/>
        <end position="341"/>
    </location>
</feature>
<reference evidence="2 3" key="1">
    <citation type="journal article" date="2016" name="Mol. Biol. Evol.">
        <title>Comparative Genomics of Early-Diverging Mushroom-Forming Fungi Provides Insights into the Origins of Lignocellulose Decay Capabilities.</title>
        <authorList>
            <person name="Nagy L.G."/>
            <person name="Riley R."/>
            <person name="Tritt A."/>
            <person name="Adam C."/>
            <person name="Daum C."/>
            <person name="Floudas D."/>
            <person name="Sun H."/>
            <person name="Yadav J.S."/>
            <person name="Pangilinan J."/>
            <person name="Larsson K.H."/>
            <person name="Matsuura K."/>
            <person name="Barry K."/>
            <person name="Labutti K."/>
            <person name="Kuo R."/>
            <person name="Ohm R.A."/>
            <person name="Bhattacharya S.S."/>
            <person name="Shirouzu T."/>
            <person name="Yoshinaga Y."/>
            <person name="Martin F.M."/>
            <person name="Grigoriev I.V."/>
            <person name="Hibbett D.S."/>
        </authorList>
    </citation>
    <scope>NUCLEOTIDE SEQUENCE [LARGE SCALE GENOMIC DNA]</scope>
    <source>
        <strain evidence="2 3">HHB9708</strain>
    </source>
</reference>
<keyword evidence="3" id="KW-1185">Reference proteome</keyword>
<dbReference type="AlphaFoldDB" id="A0A164RIX8"/>
<feature type="compositionally biased region" description="Acidic residues" evidence="1">
    <location>
        <begin position="1"/>
        <end position="11"/>
    </location>
</feature>
<feature type="compositionally biased region" description="Acidic residues" evidence="1">
    <location>
        <begin position="210"/>
        <end position="220"/>
    </location>
</feature>
<feature type="compositionally biased region" description="Acidic residues" evidence="1">
    <location>
        <begin position="188"/>
        <end position="203"/>
    </location>
</feature>
<dbReference type="OrthoDB" id="3224221at2759"/>